<dbReference type="RefSeq" id="WP_213514614.1">
    <property type="nucleotide sequence ID" value="NZ_BOSE01000003.1"/>
</dbReference>
<feature type="transmembrane region" description="Helical" evidence="7">
    <location>
        <begin position="23"/>
        <end position="48"/>
    </location>
</feature>
<feature type="domain" description="ABC transporter" evidence="8">
    <location>
        <begin position="339"/>
        <end position="565"/>
    </location>
</feature>
<dbReference type="PROSITE" id="PS50929">
    <property type="entry name" value="ABC_TM1F"/>
    <property type="match status" value="1"/>
</dbReference>
<evidence type="ECO:0000256" key="1">
    <source>
        <dbReference type="ARBA" id="ARBA00004651"/>
    </source>
</evidence>
<dbReference type="GO" id="GO:0140359">
    <property type="term" value="F:ABC-type transporter activity"/>
    <property type="evidence" value="ECO:0007669"/>
    <property type="project" value="InterPro"/>
</dbReference>
<dbReference type="InterPro" id="IPR036640">
    <property type="entry name" value="ABC1_TM_sf"/>
</dbReference>
<evidence type="ECO:0000313" key="11">
    <source>
        <dbReference type="Proteomes" id="UP000683139"/>
    </source>
</evidence>
<evidence type="ECO:0000256" key="4">
    <source>
        <dbReference type="ARBA" id="ARBA00022840"/>
    </source>
</evidence>
<proteinExistence type="predicted"/>
<evidence type="ECO:0000256" key="2">
    <source>
        <dbReference type="ARBA" id="ARBA00022692"/>
    </source>
</evidence>
<accession>A0A920CXI4</accession>
<dbReference type="Gene3D" id="1.20.1560.10">
    <property type="entry name" value="ABC transporter type 1, transmembrane domain"/>
    <property type="match status" value="1"/>
</dbReference>
<evidence type="ECO:0000256" key="5">
    <source>
        <dbReference type="ARBA" id="ARBA00022989"/>
    </source>
</evidence>
<dbReference type="SUPFAM" id="SSF90123">
    <property type="entry name" value="ABC transporter transmembrane region"/>
    <property type="match status" value="1"/>
</dbReference>
<keyword evidence="3" id="KW-0547">Nucleotide-binding</keyword>
<evidence type="ECO:0000259" key="9">
    <source>
        <dbReference type="PROSITE" id="PS50929"/>
    </source>
</evidence>
<dbReference type="GO" id="GO:0005524">
    <property type="term" value="F:ATP binding"/>
    <property type="evidence" value="ECO:0007669"/>
    <property type="project" value="UniProtKB-KW"/>
</dbReference>
<keyword evidence="6 7" id="KW-0472">Membrane</keyword>
<feature type="transmembrane region" description="Helical" evidence="7">
    <location>
        <begin position="161"/>
        <end position="180"/>
    </location>
</feature>
<evidence type="ECO:0000313" key="10">
    <source>
        <dbReference type="EMBL" id="GIP16355.1"/>
    </source>
</evidence>
<dbReference type="PROSITE" id="PS00211">
    <property type="entry name" value="ABC_TRANSPORTER_1"/>
    <property type="match status" value="1"/>
</dbReference>
<keyword evidence="11" id="KW-1185">Reference proteome</keyword>
<dbReference type="AlphaFoldDB" id="A0A920CXI4"/>
<feature type="transmembrane region" description="Helical" evidence="7">
    <location>
        <begin position="136"/>
        <end position="155"/>
    </location>
</feature>
<protein>
    <submittedName>
        <fullName evidence="10">ABC transporter</fullName>
    </submittedName>
</protein>
<evidence type="ECO:0000256" key="7">
    <source>
        <dbReference type="SAM" id="Phobius"/>
    </source>
</evidence>
<name>A0A920CXI4_9BACL</name>
<dbReference type="GO" id="GO:0016887">
    <property type="term" value="F:ATP hydrolysis activity"/>
    <property type="evidence" value="ECO:0007669"/>
    <property type="project" value="InterPro"/>
</dbReference>
<keyword evidence="5 7" id="KW-1133">Transmembrane helix</keyword>
<keyword evidence="4" id="KW-0067">ATP-binding</keyword>
<dbReference type="GO" id="GO:0034040">
    <property type="term" value="F:ATPase-coupled lipid transmembrane transporter activity"/>
    <property type="evidence" value="ECO:0007669"/>
    <property type="project" value="TreeGrafter"/>
</dbReference>
<feature type="transmembrane region" description="Helical" evidence="7">
    <location>
        <begin position="60"/>
        <end position="80"/>
    </location>
</feature>
<dbReference type="InterPro" id="IPR027417">
    <property type="entry name" value="P-loop_NTPase"/>
</dbReference>
<gene>
    <name evidence="10" type="ORF">J40TS1_19970</name>
</gene>
<dbReference type="PANTHER" id="PTHR24221:SF654">
    <property type="entry name" value="ATP-BINDING CASSETTE SUB-FAMILY B MEMBER 6"/>
    <property type="match status" value="1"/>
</dbReference>
<evidence type="ECO:0000256" key="3">
    <source>
        <dbReference type="ARBA" id="ARBA00022741"/>
    </source>
</evidence>
<dbReference type="SMART" id="SM00382">
    <property type="entry name" value="AAA"/>
    <property type="match status" value="1"/>
</dbReference>
<dbReference type="InterPro" id="IPR011527">
    <property type="entry name" value="ABC1_TM_dom"/>
</dbReference>
<reference evidence="10" key="1">
    <citation type="submission" date="2021-03" db="EMBL/GenBank/DDBJ databases">
        <title>Antimicrobial resistance genes in bacteria isolated from Japanese honey, and their potential for conferring macrolide and lincosamide resistance in the American foulbrood pathogen Paenibacillus larvae.</title>
        <authorList>
            <person name="Okamoto M."/>
            <person name="Kumagai M."/>
            <person name="Kanamori H."/>
            <person name="Takamatsu D."/>
        </authorList>
    </citation>
    <scope>NUCLEOTIDE SEQUENCE</scope>
    <source>
        <strain evidence="10">J40TS1</strain>
    </source>
</reference>
<dbReference type="PANTHER" id="PTHR24221">
    <property type="entry name" value="ATP-BINDING CASSETTE SUB-FAMILY B"/>
    <property type="match status" value="1"/>
</dbReference>
<comment type="subcellular location">
    <subcellularLocation>
        <location evidence="1">Cell membrane</location>
        <topology evidence="1">Multi-pass membrane protein</topology>
    </subcellularLocation>
</comment>
<feature type="domain" description="ABC transmembrane type-1" evidence="9">
    <location>
        <begin position="26"/>
        <end position="307"/>
    </location>
</feature>
<keyword evidence="2 7" id="KW-0812">Transmembrane</keyword>
<organism evidence="10 11">
    <name type="scientific">Paenibacillus montaniterrae</name>
    <dbReference type="NCBI Taxonomy" id="429341"/>
    <lineage>
        <taxon>Bacteria</taxon>
        <taxon>Bacillati</taxon>
        <taxon>Bacillota</taxon>
        <taxon>Bacilli</taxon>
        <taxon>Bacillales</taxon>
        <taxon>Paenibacillaceae</taxon>
        <taxon>Paenibacillus</taxon>
    </lineage>
</organism>
<dbReference type="InterPro" id="IPR039421">
    <property type="entry name" value="Type_1_exporter"/>
</dbReference>
<dbReference type="EMBL" id="BOSE01000003">
    <property type="protein sequence ID" value="GIP16355.1"/>
    <property type="molecule type" value="Genomic_DNA"/>
</dbReference>
<dbReference type="InterPro" id="IPR003439">
    <property type="entry name" value="ABC_transporter-like_ATP-bd"/>
</dbReference>
<dbReference type="Proteomes" id="UP000683139">
    <property type="component" value="Unassembled WGS sequence"/>
</dbReference>
<dbReference type="GO" id="GO:0005886">
    <property type="term" value="C:plasma membrane"/>
    <property type="evidence" value="ECO:0007669"/>
    <property type="project" value="UniProtKB-SubCell"/>
</dbReference>
<dbReference type="Gene3D" id="3.40.50.300">
    <property type="entry name" value="P-loop containing nucleotide triphosphate hydrolases"/>
    <property type="match status" value="1"/>
</dbReference>
<comment type="caution">
    <text evidence="10">The sequence shown here is derived from an EMBL/GenBank/DDBJ whole genome shotgun (WGS) entry which is preliminary data.</text>
</comment>
<dbReference type="PROSITE" id="PS50893">
    <property type="entry name" value="ABC_TRANSPORTER_2"/>
    <property type="match status" value="1"/>
</dbReference>
<sequence length="583" mass="65939">MEQEPKRLFTGQIRELINKKKGLISLILIIAIVDSAIPVVQVSILGYLVMQLISGVKSDVALFLVIYLFTYFAQHFSAYCKNKAQLKLKLDFAHKLEEEVIQKVAKTSLNTRLQPKFNDSFTAVQNALSPGQISNMIVLMIESLIILLTVIFITINLMSVSIVAPLIVLILLIFVFPLQIKANNIYRDRVLFGHIREQNIISALENDIFSRQGFIEMNIMGYYGWIKNIWLNKFRAFRKIKTKEEIKLQSLNHLLSTFWHVSPVLVVLIVMFTNQISLSQLVILFGSMYYLIPRIFSAVETFTQLQHSLGLFRKVIAFMDEHTPTAKHVLHRATEPQFIKGSNISFAYPDQKNILSNVNFKLNKGDVVCIVGENGSGKSTLVKLITGLLDPSEGMVEFDERCKVPQGSAFFQNFIKLEETIRDNVAIGTENHVSDEQIYKALKAAKGDFAIESGLDTLLDVDLGGINISGGQWQRLGLARTFIKENGIIILDEPTASLDPLAEIELYTSVIDKYSDRTIILVSHRLTATLLADQILVVSEGGITEVGTHQQLMKQEGLYHNFFNVQAMPYLNYYRDKKRLEAN</sequence>
<evidence type="ECO:0000256" key="6">
    <source>
        <dbReference type="ARBA" id="ARBA00023136"/>
    </source>
</evidence>
<evidence type="ECO:0000259" key="8">
    <source>
        <dbReference type="PROSITE" id="PS50893"/>
    </source>
</evidence>
<dbReference type="Pfam" id="PF00005">
    <property type="entry name" value="ABC_tran"/>
    <property type="match status" value="1"/>
</dbReference>
<dbReference type="InterPro" id="IPR003593">
    <property type="entry name" value="AAA+_ATPase"/>
</dbReference>
<dbReference type="SUPFAM" id="SSF52540">
    <property type="entry name" value="P-loop containing nucleoside triphosphate hydrolases"/>
    <property type="match status" value="1"/>
</dbReference>
<dbReference type="InterPro" id="IPR017871">
    <property type="entry name" value="ABC_transporter-like_CS"/>
</dbReference>